<dbReference type="Pfam" id="PF09350">
    <property type="entry name" value="DJC28_CD"/>
    <property type="match status" value="1"/>
</dbReference>
<dbReference type="AlphaFoldDB" id="A0A9P6JW74"/>
<name>A0A9P6JW74_9AGAR</name>
<feature type="region of interest" description="Disordered" evidence="1">
    <location>
        <begin position="187"/>
        <end position="216"/>
    </location>
</feature>
<protein>
    <recommendedName>
        <fullName evidence="2">DnaJ homologue subfamily C member 28 conserved domain-containing protein</fullName>
    </recommendedName>
</protein>
<dbReference type="OrthoDB" id="547796at2759"/>
<dbReference type="PANTHER" id="PTHR39394:SF1">
    <property type="entry name" value="DNAJ HOMOLOGUE SUBFAMILY C MEMBER 28 CONSERVED DOMAIN-CONTAINING PROTEIN"/>
    <property type="match status" value="1"/>
</dbReference>
<comment type="caution">
    <text evidence="3">The sequence shown here is derived from an EMBL/GenBank/DDBJ whole genome shotgun (WGS) entry which is preliminary data.</text>
</comment>
<sequence length="475" mass="54004">MQQLSFNSKTISRSTLVSKGWLLSVHCRFSTWRFISSTTKGKLAPNLSGSAKLFADAAQEESSVPSTSSKLLSLIQQESNWTGDEKVEDTILRMLIDKHKPLRTGKVMSADEKLKQFSPNLSPVDEMVKASNLVAGNAPVVTPKMPLLPTGGSWATEPLLPAIEGHQPWHTTFRSPSHATSSIKFATITPNNPSNSSPTPVDDQTKRIEKEKKRKEVHAARLTKAKESTLDYRLGIISERKYIPRRPNPTSMKGWRNLVEDRIERARQAGLFETVKGRGKPLARSSEEHNPFIAREEFLLNRILQKKNQSSPPWVELQGELETAVRTFRQLLAEAYVRRTVRVLAFDLPDPTLLSRLTLEDIRRHRDKEWIERERSYHETGIREINALVRKYNALAPYSVRRNLYTREAEVGRLPDECAHEILRNIRDRYTLHAVKRPSLNGVQMSTPTIGSAGAGVLIWLKRIIQRLFRLRSSD</sequence>
<organism evidence="3 4">
    <name type="scientific">Crepidotus variabilis</name>
    <dbReference type="NCBI Taxonomy" id="179855"/>
    <lineage>
        <taxon>Eukaryota</taxon>
        <taxon>Fungi</taxon>
        <taxon>Dikarya</taxon>
        <taxon>Basidiomycota</taxon>
        <taxon>Agaricomycotina</taxon>
        <taxon>Agaricomycetes</taxon>
        <taxon>Agaricomycetidae</taxon>
        <taxon>Agaricales</taxon>
        <taxon>Agaricineae</taxon>
        <taxon>Crepidotaceae</taxon>
        <taxon>Crepidotus</taxon>
    </lineage>
</organism>
<feature type="compositionally biased region" description="Low complexity" evidence="1">
    <location>
        <begin position="187"/>
        <end position="200"/>
    </location>
</feature>
<keyword evidence="4" id="KW-1185">Reference proteome</keyword>
<evidence type="ECO:0000313" key="4">
    <source>
        <dbReference type="Proteomes" id="UP000807306"/>
    </source>
</evidence>
<evidence type="ECO:0000256" key="1">
    <source>
        <dbReference type="SAM" id="MobiDB-lite"/>
    </source>
</evidence>
<gene>
    <name evidence="3" type="ORF">CPB83DRAFT_780344</name>
</gene>
<proteinExistence type="predicted"/>
<dbReference type="Proteomes" id="UP000807306">
    <property type="component" value="Unassembled WGS sequence"/>
</dbReference>
<dbReference type="InterPro" id="IPR018961">
    <property type="entry name" value="DnaJ_homolog_subfam-C_membr-28"/>
</dbReference>
<feature type="domain" description="DnaJ homologue subfamily C member 28 conserved" evidence="2">
    <location>
        <begin position="258"/>
        <end position="329"/>
    </location>
</feature>
<evidence type="ECO:0000313" key="3">
    <source>
        <dbReference type="EMBL" id="KAF9534664.1"/>
    </source>
</evidence>
<dbReference type="PANTHER" id="PTHR39394">
    <property type="entry name" value="YALI0E31793P"/>
    <property type="match status" value="1"/>
</dbReference>
<reference evidence="3" key="1">
    <citation type="submission" date="2020-11" db="EMBL/GenBank/DDBJ databases">
        <authorList>
            <consortium name="DOE Joint Genome Institute"/>
            <person name="Ahrendt S."/>
            <person name="Riley R."/>
            <person name="Andreopoulos W."/>
            <person name="Labutti K."/>
            <person name="Pangilinan J."/>
            <person name="Ruiz-Duenas F.J."/>
            <person name="Barrasa J.M."/>
            <person name="Sanchez-Garcia M."/>
            <person name="Camarero S."/>
            <person name="Miyauchi S."/>
            <person name="Serrano A."/>
            <person name="Linde D."/>
            <person name="Babiker R."/>
            <person name="Drula E."/>
            <person name="Ayuso-Fernandez I."/>
            <person name="Pacheco R."/>
            <person name="Padilla G."/>
            <person name="Ferreira P."/>
            <person name="Barriuso J."/>
            <person name="Kellner H."/>
            <person name="Castanera R."/>
            <person name="Alfaro M."/>
            <person name="Ramirez L."/>
            <person name="Pisabarro A.G."/>
            <person name="Kuo A."/>
            <person name="Tritt A."/>
            <person name="Lipzen A."/>
            <person name="He G."/>
            <person name="Yan M."/>
            <person name="Ng V."/>
            <person name="Cullen D."/>
            <person name="Martin F."/>
            <person name="Rosso M.-N."/>
            <person name="Henrissat B."/>
            <person name="Hibbett D."/>
            <person name="Martinez A.T."/>
            <person name="Grigoriev I.V."/>
        </authorList>
    </citation>
    <scope>NUCLEOTIDE SEQUENCE</scope>
    <source>
        <strain evidence="3">CBS 506.95</strain>
    </source>
</reference>
<evidence type="ECO:0000259" key="2">
    <source>
        <dbReference type="Pfam" id="PF09350"/>
    </source>
</evidence>
<dbReference type="EMBL" id="MU157825">
    <property type="protein sequence ID" value="KAF9534664.1"/>
    <property type="molecule type" value="Genomic_DNA"/>
</dbReference>
<accession>A0A9P6JW74</accession>